<sequence length="272" mass="29540">MPTEGMALKGKPTLHIYLSVPAANETAADTLFKTHVGFMKKTHAIGAIGTAPRLLEYSIAKGKELNDPMDPSKGETGNFLYCVSEVYAAGEDVPAHFAAAEKNWEMMPKFMECIQNFGKHVDIGSPVLTCYSDGVTEPCTTQVGDATLYVSYTCPASAEAEMDAFFKDHEKFMRDFHTFDKSADDSATPRLTSFHVSKMKELNDPMDPSKGETGNFKYMMSETYCAPTGVSGHMAIAASKWGPGFAKFNELTGKYATFVAPGLATVCGTMHV</sequence>
<dbReference type="Proteomes" id="UP000660262">
    <property type="component" value="Unassembled WGS sequence"/>
</dbReference>
<gene>
    <name evidence="1" type="ORF">PPROV_000551000</name>
</gene>
<dbReference type="OrthoDB" id="10475109at2759"/>
<protein>
    <recommendedName>
        <fullName evidence="3">ABM domain-containing protein</fullName>
    </recommendedName>
</protein>
<evidence type="ECO:0000313" key="2">
    <source>
        <dbReference type="Proteomes" id="UP000660262"/>
    </source>
</evidence>
<name>A0A830HHG5_9CHLO</name>
<reference evidence="1" key="1">
    <citation type="submission" date="2020-10" db="EMBL/GenBank/DDBJ databases">
        <title>Unveiling of a novel bifunctional photoreceptor, Dualchrome1, isolated from a cosmopolitan green alga.</title>
        <authorList>
            <person name="Suzuki S."/>
            <person name="Kawachi M."/>
        </authorList>
    </citation>
    <scope>NUCLEOTIDE SEQUENCE</scope>
    <source>
        <strain evidence="1">NIES 2893</strain>
    </source>
</reference>
<evidence type="ECO:0000313" key="1">
    <source>
        <dbReference type="EMBL" id="GHP06766.1"/>
    </source>
</evidence>
<organism evidence="1 2">
    <name type="scientific">Pycnococcus provasolii</name>
    <dbReference type="NCBI Taxonomy" id="41880"/>
    <lineage>
        <taxon>Eukaryota</taxon>
        <taxon>Viridiplantae</taxon>
        <taxon>Chlorophyta</taxon>
        <taxon>Pseudoscourfieldiophyceae</taxon>
        <taxon>Pseudoscourfieldiales</taxon>
        <taxon>Pycnococcaceae</taxon>
        <taxon>Pycnococcus</taxon>
    </lineage>
</organism>
<proteinExistence type="predicted"/>
<evidence type="ECO:0008006" key="3">
    <source>
        <dbReference type="Google" id="ProtNLM"/>
    </source>
</evidence>
<keyword evidence="2" id="KW-1185">Reference proteome</keyword>
<dbReference type="AlphaFoldDB" id="A0A830HHG5"/>
<accession>A0A830HHG5</accession>
<dbReference type="EMBL" id="BNJQ01000014">
    <property type="protein sequence ID" value="GHP06766.1"/>
    <property type="molecule type" value="Genomic_DNA"/>
</dbReference>
<comment type="caution">
    <text evidence="1">The sequence shown here is derived from an EMBL/GenBank/DDBJ whole genome shotgun (WGS) entry which is preliminary data.</text>
</comment>